<accession>A0A828ZU90</accession>
<dbReference type="RefSeq" id="WP_002313962.1">
    <property type="nucleotide sequence ID" value="NZ_KB029692.1"/>
</dbReference>
<evidence type="ECO:0000313" key="2">
    <source>
        <dbReference type="Proteomes" id="UP000010553"/>
    </source>
</evidence>
<organism evidence="1 2">
    <name type="scientific">Enterococcus faecium EnGen0003</name>
    <dbReference type="NCBI Taxonomy" id="1138901"/>
    <lineage>
        <taxon>Bacteria</taxon>
        <taxon>Bacillati</taxon>
        <taxon>Bacillota</taxon>
        <taxon>Bacilli</taxon>
        <taxon>Lactobacillales</taxon>
        <taxon>Enterococcaceae</taxon>
        <taxon>Enterococcus</taxon>
    </lineage>
</organism>
<name>A0A828ZU90_ENTFC</name>
<protein>
    <submittedName>
        <fullName evidence="1">Uncharacterized protein</fullName>
    </submittedName>
</protein>
<comment type="caution">
    <text evidence="1">The sequence shown here is derived from an EMBL/GenBank/DDBJ whole genome shotgun (WGS) entry which is preliminary data.</text>
</comment>
<sequence>MELLEKETVSLYLRHDWTPFHYVFLKEEKYSGINSHQEAVLEFLNCSNRFRECLRLMWSDRNPMKIDHEAYARKFHELNEEKINYTDIRFFDKMKEYPIYVNKEMMKAKRVTPKALWAEDGIYRTSFLNAPQGAAGTEEEFNQLNDRLFPDKDHLHIYLWNNEFTNYYNNGRYWDGAYVWSVYDEKRKRFTVFDATLVLD</sequence>
<evidence type="ECO:0000313" key="1">
    <source>
        <dbReference type="EMBL" id="ELB02282.1"/>
    </source>
</evidence>
<reference evidence="1 2" key="1">
    <citation type="submission" date="2012-12" db="EMBL/GenBank/DDBJ databases">
        <title>The Genome Sequence of Enterococcus faecium E1590.</title>
        <authorList>
            <consortium name="The Broad Institute Genome Sequencing Platform"/>
            <consortium name="The Broad Institute Genome Sequencing Center for Infectious Disease"/>
            <person name="Earl A.M."/>
            <person name="Gilmore M.S."/>
            <person name="van Schaik W."/>
            <person name="Lebreton F."/>
            <person name="Willems R.J."/>
            <person name="Walker B."/>
            <person name="Young S.K."/>
            <person name="Zeng Q."/>
            <person name="Gargeya S."/>
            <person name="Fitzgerald M."/>
            <person name="Haas B."/>
            <person name="Abouelleil A."/>
            <person name="Alvarado L."/>
            <person name="Arachchi H.M."/>
            <person name="Berlin A.M."/>
            <person name="Chapman S.B."/>
            <person name="Dewar J."/>
            <person name="Goldberg J."/>
            <person name="Griggs A."/>
            <person name="Gujja S."/>
            <person name="Hansen M."/>
            <person name="Howarth C."/>
            <person name="Imamovic A."/>
            <person name="Larimer J."/>
            <person name="McCowan C."/>
            <person name="Murphy C."/>
            <person name="Neiman D."/>
            <person name="Pearson M."/>
            <person name="Priest M."/>
            <person name="Roberts A."/>
            <person name="Saif S."/>
            <person name="Shea T."/>
            <person name="Sisk P."/>
            <person name="Sykes S."/>
            <person name="Wortman J."/>
            <person name="Nusbaum C."/>
            <person name="Birren B."/>
        </authorList>
    </citation>
    <scope>NUCLEOTIDE SEQUENCE [LARGE SCALE GENOMIC DNA]</scope>
    <source>
        <strain evidence="1 2">E1590</strain>
    </source>
</reference>
<proteinExistence type="predicted"/>
<dbReference type="Proteomes" id="UP000010553">
    <property type="component" value="Unassembled WGS sequence"/>
</dbReference>
<dbReference type="AlphaFoldDB" id="A0A828ZU90"/>
<gene>
    <name evidence="1" type="ORF">OIE_04708</name>
</gene>
<dbReference type="EMBL" id="AHXC01000005">
    <property type="protein sequence ID" value="ELB02282.1"/>
    <property type="molecule type" value="Genomic_DNA"/>
</dbReference>